<evidence type="ECO:0000256" key="2">
    <source>
        <dbReference type="ARBA" id="ARBA00023125"/>
    </source>
</evidence>
<gene>
    <name evidence="5" type="ORF">LVJ94_25930</name>
</gene>
<evidence type="ECO:0000313" key="5">
    <source>
        <dbReference type="EMBL" id="WXB10654.1"/>
    </source>
</evidence>
<proteinExistence type="predicted"/>
<name>A0ABZ2LI62_9BACT</name>
<dbReference type="InterPro" id="IPR036390">
    <property type="entry name" value="WH_DNA-bd_sf"/>
</dbReference>
<dbReference type="SUPFAM" id="SSF46785">
    <property type="entry name" value="Winged helix' DNA-binding domain"/>
    <property type="match status" value="1"/>
</dbReference>
<evidence type="ECO:0000256" key="1">
    <source>
        <dbReference type="ARBA" id="ARBA00023015"/>
    </source>
</evidence>
<dbReference type="Gene3D" id="1.10.10.10">
    <property type="entry name" value="Winged helix-like DNA-binding domain superfamily/Winged helix DNA-binding domain"/>
    <property type="match status" value="1"/>
</dbReference>
<dbReference type="Pfam" id="PF01638">
    <property type="entry name" value="HxlR"/>
    <property type="match status" value="1"/>
</dbReference>
<dbReference type="InterPro" id="IPR002577">
    <property type="entry name" value="HTH_HxlR"/>
</dbReference>
<accession>A0ABZ2LI62</accession>
<keyword evidence="6" id="KW-1185">Reference proteome</keyword>
<sequence>MSVTNKRVRTKQPLENSCPAADAIALVGAKWTVLIIGALGKEGKLRYKELQRVVVGISQRMLTLTLKTLEENGLVKRTLTPAVPPRTDYELTPLGRSLFDPLEALVDWTLENRGAMEEARRAYVKVATKSLVEEKVP</sequence>
<dbReference type="Proteomes" id="UP001374803">
    <property type="component" value="Chromosome"/>
</dbReference>
<keyword evidence="2" id="KW-0238">DNA-binding</keyword>
<keyword evidence="3" id="KW-0804">Transcription</keyword>
<dbReference type="EMBL" id="CP089983">
    <property type="protein sequence ID" value="WXB10654.1"/>
    <property type="molecule type" value="Genomic_DNA"/>
</dbReference>
<evidence type="ECO:0000313" key="6">
    <source>
        <dbReference type="Proteomes" id="UP001374803"/>
    </source>
</evidence>
<dbReference type="PANTHER" id="PTHR33204:SF39">
    <property type="entry name" value="TRANSCRIPTIONAL REGULATORY PROTEIN"/>
    <property type="match status" value="1"/>
</dbReference>
<reference evidence="5" key="1">
    <citation type="submission" date="2021-12" db="EMBL/GenBank/DDBJ databases">
        <title>Discovery of the Pendulisporaceae a myxobacterial family with distinct sporulation behavior and unique specialized metabolism.</title>
        <authorList>
            <person name="Garcia R."/>
            <person name="Popoff A."/>
            <person name="Bader C.D."/>
            <person name="Loehr J."/>
            <person name="Walesch S."/>
            <person name="Walt C."/>
            <person name="Boldt J."/>
            <person name="Bunk B."/>
            <person name="Haeckl F.J.F.P.J."/>
            <person name="Gunesch A.P."/>
            <person name="Birkelbach J."/>
            <person name="Nuebel U."/>
            <person name="Pietschmann T."/>
            <person name="Bach T."/>
            <person name="Mueller R."/>
        </authorList>
    </citation>
    <scope>NUCLEOTIDE SEQUENCE</scope>
    <source>
        <strain evidence="5">MSr11367</strain>
    </source>
</reference>
<dbReference type="PROSITE" id="PS51118">
    <property type="entry name" value="HTH_HXLR"/>
    <property type="match status" value="1"/>
</dbReference>
<dbReference type="RefSeq" id="WP_394840327.1">
    <property type="nucleotide sequence ID" value="NZ_CP089929.1"/>
</dbReference>
<feature type="domain" description="HTH hxlR-type" evidence="4">
    <location>
        <begin position="18"/>
        <end position="117"/>
    </location>
</feature>
<protein>
    <submittedName>
        <fullName evidence="5">Helix-turn-helix transcriptional regulator</fullName>
    </submittedName>
</protein>
<keyword evidence="1" id="KW-0805">Transcription regulation</keyword>
<evidence type="ECO:0000256" key="3">
    <source>
        <dbReference type="ARBA" id="ARBA00023163"/>
    </source>
</evidence>
<organism evidence="5 6">
    <name type="scientific">Pendulispora rubella</name>
    <dbReference type="NCBI Taxonomy" id="2741070"/>
    <lineage>
        <taxon>Bacteria</taxon>
        <taxon>Pseudomonadati</taxon>
        <taxon>Myxococcota</taxon>
        <taxon>Myxococcia</taxon>
        <taxon>Myxococcales</taxon>
        <taxon>Sorangiineae</taxon>
        <taxon>Pendulisporaceae</taxon>
        <taxon>Pendulispora</taxon>
    </lineage>
</organism>
<dbReference type="PANTHER" id="PTHR33204">
    <property type="entry name" value="TRANSCRIPTIONAL REGULATOR, MARR FAMILY"/>
    <property type="match status" value="1"/>
</dbReference>
<dbReference type="InterPro" id="IPR036388">
    <property type="entry name" value="WH-like_DNA-bd_sf"/>
</dbReference>
<evidence type="ECO:0000259" key="4">
    <source>
        <dbReference type="PROSITE" id="PS51118"/>
    </source>
</evidence>